<keyword evidence="4" id="KW-0805">Transcription regulation</keyword>
<dbReference type="Pfam" id="PF08220">
    <property type="entry name" value="HTH_DeoR"/>
    <property type="match status" value="1"/>
</dbReference>
<dbReference type="GO" id="GO:0003677">
    <property type="term" value="F:DNA binding"/>
    <property type="evidence" value="ECO:0007669"/>
    <property type="project" value="UniProtKB-KW"/>
</dbReference>
<organism evidence="11 12">
    <name type="scientific">Desulfofundulus thermobenzoicus</name>
    <dbReference type="NCBI Taxonomy" id="29376"/>
    <lineage>
        <taxon>Bacteria</taxon>
        <taxon>Bacillati</taxon>
        <taxon>Bacillota</taxon>
        <taxon>Clostridia</taxon>
        <taxon>Eubacteriales</taxon>
        <taxon>Peptococcaceae</taxon>
        <taxon>Desulfofundulus</taxon>
    </lineage>
</organism>
<dbReference type="GO" id="GO:0003700">
    <property type="term" value="F:DNA-binding transcription factor activity"/>
    <property type="evidence" value="ECO:0007669"/>
    <property type="project" value="InterPro"/>
</dbReference>
<evidence type="ECO:0000313" key="11">
    <source>
        <dbReference type="EMBL" id="MQL51741.1"/>
    </source>
</evidence>
<keyword evidence="1" id="KW-0678">Repressor</keyword>
<dbReference type="PIRSF" id="PIRSF037733">
    <property type="entry name" value="Transcription_factor_FapR"/>
    <property type="match status" value="1"/>
</dbReference>
<keyword evidence="12" id="KW-1185">Reference proteome</keyword>
<keyword evidence="7" id="KW-0275">Fatty acid biosynthesis</keyword>
<evidence type="ECO:0000256" key="8">
    <source>
        <dbReference type="ARBA" id="ARBA00023163"/>
    </source>
</evidence>
<evidence type="ECO:0000256" key="3">
    <source>
        <dbReference type="ARBA" id="ARBA00022832"/>
    </source>
</evidence>
<keyword evidence="8" id="KW-0804">Transcription</keyword>
<dbReference type="EMBL" id="WHYR01000011">
    <property type="protein sequence ID" value="MQL51741.1"/>
    <property type="molecule type" value="Genomic_DNA"/>
</dbReference>
<dbReference type="AlphaFoldDB" id="A0A6N7IPB4"/>
<feature type="domain" description="Thioesterase" evidence="9">
    <location>
        <begin position="121"/>
        <end position="166"/>
    </location>
</feature>
<evidence type="ECO:0000259" key="9">
    <source>
        <dbReference type="Pfam" id="PF03061"/>
    </source>
</evidence>
<dbReference type="InterPro" id="IPR036388">
    <property type="entry name" value="WH-like_DNA-bd_sf"/>
</dbReference>
<gene>
    <name evidence="11" type="primary">fapR</name>
    <name evidence="11" type="ORF">GFC01_05585</name>
</gene>
<dbReference type="NCBIfam" id="NF003359">
    <property type="entry name" value="PRK04424.1"/>
    <property type="match status" value="1"/>
</dbReference>
<evidence type="ECO:0000256" key="1">
    <source>
        <dbReference type="ARBA" id="ARBA00022491"/>
    </source>
</evidence>
<dbReference type="GO" id="GO:0006633">
    <property type="term" value="P:fatty acid biosynthetic process"/>
    <property type="evidence" value="ECO:0007669"/>
    <property type="project" value="UniProtKB-KW"/>
</dbReference>
<accession>A0A6N7IPB4</accession>
<evidence type="ECO:0000259" key="10">
    <source>
        <dbReference type="Pfam" id="PF08220"/>
    </source>
</evidence>
<feature type="domain" description="HTH deoR-type" evidence="10">
    <location>
        <begin position="11"/>
        <end position="44"/>
    </location>
</feature>
<keyword evidence="2" id="KW-0444">Lipid biosynthesis</keyword>
<dbReference type="SUPFAM" id="SSF54637">
    <property type="entry name" value="Thioesterase/thiol ester dehydrase-isomerase"/>
    <property type="match status" value="1"/>
</dbReference>
<dbReference type="Pfam" id="PF03061">
    <property type="entry name" value="4HBT"/>
    <property type="match status" value="1"/>
</dbReference>
<dbReference type="GO" id="GO:0045892">
    <property type="term" value="P:negative regulation of DNA-templated transcription"/>
    <property type="evidence" value="ECO:0007669"/>
    <property type="project" value="InterPro"/>
</dbReference>
<dbReference type="InterPro" id="IPR006683">
    <property type="entry name" value="Thioestr_dom"/>
</dbReference>
<dbReference type="InterPro" id="IPR001034">
    <property type="entry name" value="DeoR_HTH"/>
</dbReference>
<dbReference type="InterPro" id="IPR029069">
    <property type="entry name" value="HotDog_dom_sf"/>
</dbReference>
<evidence type="ECO:0000256" key="4">
    <source>
        <dbReference type="ARBA" id="ARBA00023015"/>
    </source>
</evidence>
<dbReference type="Proteomes" id="UP000441717">
    <property type="component" value="Unassembled WGS sequence"/>
</dbReference>
<protein>
    <submittedName>
        <fullName evidence="11">Transcription factor FapR</fullName>
    </submittedName>
</protein>
<keyword evidence="6" id="KW-0238">DNA-binding</keyword>
<proteinExistence type="predicted"/>
<dbReference type="Gene3D" id="3.10.129.10">
    <property type="entry name" value="Hotdog Thioesterase"/>
    <property type="match status" value="1"/>
</dbReference>
<dbReference type="Gene3D" id="1.10.10.10">
    <property type="entry name" value="Winged helix-like DNA-binding domain superfamily/Winged helix DNA-binding domain"/>
    <property type="match status" value="1"/>
</dbReference>
<evidence type="ECO:0000256" key="6">
    <source>
        <dbReference type="ARBA" id="ARBA00023125"/>
    </source>
</evidence>
<evidence type="ECO:0000256" key="2">
    <source>
        <dbReference type="ARBA" id="ARBA00022516"/>
    </source>
</evidence>
<reference evidence="11 12" key="1">
    <citation type="submission" date="2019-10" db="EMBL/GenBank/DDBJ databases">
        <title>Comparative genomics of sulfur disproportionating microorganisms.</title>
        <authorList>
            <person name="Ward L.M."/>
            <person name="Bertran E."/>
            <person name="Johnston D."/>
        </authorList>
    </citation>
    <scope>NUCLEOTIDE SEQUENCE [LARGE SCALE GENOMIC DNA]</scope>
    <source>
        <strain evidence="11 12">DSM 14055</strain>
    </source>
</reference>
<dbReference type="InterPro" id="IPR017275">
    <property type="entry name" value="Transcription_factor_FapR"/>
</dbReference>
<evidence type="ECO:0000256" key="5">
    <source>
        <dbReference type="ARBA" id="ARBA00023098"/>
    </source>
</evidence>
<evidence type="ECO:0000256" key="7">
    <source>
        <dbReference type="ARBA" id="ARBA00023160"/>
    </source>
</evidence>
<name>A0A6N7IPB4_9FIRM</name>
<keyword evidence="5" id="KW-0443">Lipid metabolism</keyword>
<dbReference type="OrthoDB" id="1706183at2"/>
<dbReference type="RefSeq" id="WP_152945675.1">
    <property type="nucleotide sequence ID" value="NZ_WHYR01000011.1"/>
</dbReference>
<evidence type="ECO:0000313" key="12">
    <source>
        <dbReference type="Proteomes" id="UP000441717"/>
    </source>
</evidence>
<sequence length="192" mass="21687">MPRNHGAKVERQQLLSRYLAGNPFLTDEELAALLGVSVQTIRLDRGDLHIPERRERLEQVARGVYGRLRSLDRTELVGELVELEVNRYGVSILTITGEMTLYRSRVARGHHLFAQANSLAVALCDAPVALTGTTKISFRRPVFCGEKVVARAYVRRKKGNKYMVRVTSTVHGETVLEGKFLIFAIAEEVWRQ</sequence>
<keyword evidence="3" id="KW-0276">Fatty acid metabolism</keyword>
<dbReference type="GO" id="GO:0045717">
    <property type="term" value="P:negative regulation of fatty acid biosynthetic process"/>
    <property type="evidence" value="ECO:0007669"/>
    <property type="project" value="InterPro"/>
</dbReference>
<comment type="caution">
    <text evidence="11">The sequence shown here is derived from an EMBL/GenBank/DDBJ whole genome shotgun (WGS) entry which is preliminary data.</text>
</comment>